<keyword evidence="3" id="KW-1185">Reference proteome</keyword>
<dbReference type="Proteomes" id="UP000299102">
    <property type="component" value="Unassembled WGS sequence"/>
</dbReference>
<organism evidence="2 3">
    <name type="scientific">Eumeta variegata</name>
    <name type="common">Bagworm moth</name>
    <name type="synonym">Eumeta japonica</name>
    <dbReference type="NCBI Taxonomy" id="151549"/>
    <lineage>
        <taxon>Eukaryota</taxon>
        <taxon>Metazoa</taxon>
        <taxon>Ecdysozoa</taxon>
        <taxon>Arthropoda</taxon>
        <taxon>Hexapoda</taxon>
        <taxon>Insecta</taxon>
        <taxon>Pterygota</taxon>
        <taxon>Neoptera</taxon>
        <taxon>Endopterygota</taxon>
        <taxon>Lepidoptera</taxon>
        <taxon>Glossata</taxon>
        <taxon>Ditrysia</taxon>
        <taxon>Tineoidea</taxon>
        <taxon>Psychidae</taxon>
        <taxon>Oiketicinae</taxon>
        <taxon>Eumeta</taxon>
    </lineage>
</organism>
<evidence type="ECO:0000313" key="3">
    <source>
        <dbReference type="Proteomes" id="UP000299102"/>
    </source>
</evidence>
<protein>
    <submittedName>
        <fullName evidence="2">Uncharacterized protein</fullName>
    </submittedName>
</protein>
<accession>A0A4C1SN06</accession>
<feature type="region of interest" description="Disordered" evidence="1">
    <location>
        <begin position="33"/>
        <end position="52"/>
    </location>
</feature>
<name>A0A4C1SN06_EUMVA</name>
<gene>
    <name evidence="2" type="ORF">EVAR_101755_1</name>
</gene>
<proteinExistence type="predicted"/>
<sequence length="132" mass="15117">MFARVGEYSLVRRVDEKRNSVRALPRPRIHRETENMRDFGEKSTPRRFRAHGSESRAGCARAACVARVWRPNLWMAISTLSGARCVHGRRLGKLVSEKYAFSEGRCSDVSVDKSSDIDKPQKDRFTQTHARP</sequence>
<dbReference type="EMBL" id="BGZK01000010">
    <property type="protein sequence ID" value="GBP03364.1"/>
    <property type="molecule type" value="Genomic_DNA"/>
</dbReference>
<feature type="compositionally biased region" description="Basic and acidic residues" evidence="1">
    <location>
        <begin position="110"/>
        <end position="126"/>
    </location>
</feature>
<feature type="region of interest" description="Disordered" evidence="1">
    <location>
        <begin position="106"/>
        <end position="132"/>
    </location>
</feature>
<comment type="caution">
    <text evidence="2">The sequence shown here is derived from an EMBL/GenBank/DDBJ whole genome shotgun (WGS) entry which is preliminary data.</text>
</comment>
<evidence type="ECO:0000313" key="2">
    <source>
        <dbReference type="EMBL" id="GBP03364.1"/>
    </source>
</evidence>
<dbReference type="AlphaFoldDB" id="A0A4C1SN06"/>
<reference evidence="2 3" key="1">
    <citation type="journal article" date="2019" name="Commun. Biol.">
        <title>The bagworm genome reveals a unique fibroin gene that provides high tensile strength.</title>
        <authorList>
            <person name="Kono N."/>
            <person name="Nakamura H."/>
            <person name="Ohtoshi R."/>
            <person name="Tomita M."/>
            <person name="Numata K."/>
            <person name="Arakawa K."/>
        </authorList>
    </citation>
    <scope>NUCLEOTIDE SEQUENCE [LARGE SCALE GENOMIC DNA]</scope>
</reference>
<evidence type="ECO:0000256" key="1">
    <source>
        <dbReference type="SAM" id="MobiDB-lite"/>
    </source>
</evidence>
<feature type="compositionally biased region" description="Basic and acidic residues" evidence="1">
    <location>
        <begin position="33"/>
        <end position="44"/>
    </location>
</feature>